<comment type="caution">
    <text evidence="1">The sequence shown here is derived from an EMBL/GenBank/DDBJ whole genome shotgun (WGS) entry which is preliminary data.</text>
</comment>
<organism evidence="1 2">
    <name type="scientific">Dentiscutata heterogama</name>
    <dbReference type="NCBI Taxonomy" id="1316150"/>
    <lineage>
        <taxon>Eukaryota</taxon>
        <taxon>Fungi</taxon>
        <taxon>Fungi incertae sedis</taxon>
        <taxon>Mucoromycota</taxon>
        <taxon>Glomeromycotina</taxon>
        <taxon>Glomeromycetes</taxon>
        <taxon>Diversisporales</taxon>
        <taxon>Gigasporaceae</taxon>
        <taxon>Dentiscutata</taxon>
    </lineage>
</organism>
<evidence type="ECO:0000313" key="1">
    <source>
        <dbReference type="EMBL" id="CAG8440039.1"/>
    </source>
</evidence>
<accession>A0ACA9JWJ8</accession>
<keyword evidence="2" id="KW-1185">Reference proteome</keyword>
<protein>
    <submittedName>
        <fullName evidence="1">10558_t:CDS:1</fullName>
    </submittedName>
</protein>
<proteinExistence type="predicted"/>
<dbReference type="EMBL" id="CAJVPU010000077">
    <property type="protein sequence ID" value="CAG8440039.1"/>
    <property type="molecule type" value="Genomic_DNA"/>
</dbReference>
<reference evidence="1" key="1">
    <citation type="submission" date="2021-06" db="EMBL/GenBank/DDBJ databases">
        <authorList>
            <person name="Kallberg Y."/>
            <person name="Tangrot J."/>
            <person name="Rosling A."/>
        </authorList>
    </citation>
    <scope>NUCLEOTIDE SEQUENCE</scope>
    <source>
        <strain evidence="1">IL203A</strain>
    </source>
</reference>
<name>A0ACA9JWJ8_9GLOM</name>
<gene>
    <name evidence="1" type="ORF">DHETER_LOCUS192</name>
</gene>
<dbReference type="Proteomes" id="UP000789702">
    <property type="component" value="Unassembled WGS sequence"/>
</dbReference>
<evidence type="ECO:0000313" key="2">
    <source>
        <dbReference type="Proteomes" id="UP000789702"/>
    </source>
</evidence>
<sequence length="191" mass="21423">MGLWYKRGSIIIVRTLARGRGGKINAEMPDETICVDITKTDTIEKLQKSYRFYDRLFPQKLHTLLHAKFADDKLNGILHGSNCTCNSIHSAELAFALRLCIREVNRTLLGIEFEKKAGYVLHLNGFDGSGLNHDCEALPAFVLSVNHGKNYVSWTWNLKTAGLEGAKYNAPLPTKALWSAPAQFKEGEEEQ</sequence>